<feature type="region of interest" description="Disordered" evidence="2">
    <location>
        <begin position="196"/>
        <end position="266"/>
    </location>
</feature>
<accession>A0A8K0X482</accession>
<dbReference type="PANTHER" id="PTHR24067">
    <property type="entry name" value="UBIQUITIN-CONJUGATING ENZYME E2"/>
    <property type="match status" value="1"/>
</dbReference>
<dbReference type="PROSITE" id="PS50127">
    <property type="entry name" value="UBC_2"/>
    <property type="match status" value="1"/>
</dbReference>
<dbReference type="SMART" id="SM00212">
    <property type="entry name" value="UBCc"/>
    <property type="match status" value="1"/>
</dbReference>
<dbReference type="CDD" id="cd23799">
    <property type="entry name" value="UBCc_UBE2J"/>
    <property type="match status" value="1"/>
</dbReference>
<keyword evidence="3" id="KW-0812">Transmembrane</keyword>
<dbReference type="SUPFAM" id="SSF54495">
    <property type="entry name" value="UBC-like"/>
    <property type="match status" value="1"/>
</dbReference>
<name>A0A8K0X482_9PEZI</name>
<proteinExistence type="predicted"/>
<evidence type="ECO:0000256" key="3">
    <source>
        <dbReference type="SAM" id="Phobius"/>
    </source>
</evidence>
<gene>
    <name evidence="5" type="ORF">B0T11DRAFT_298287</name>
</gene>
<evidence type="ECO:0000256" key="2">
    <source>
        <dbReference type="SAM" id="MobiDB-lite"/>
    </source>
</evidence>
<dbReference type="AlphaFoldDB" id="A0A8K0X482"/>
<dbReference type="InterPro" id="IPR000608">
    <property type="entry name" value="UBC"/>
</dbReference>
<dbReference type="Gene3D" id="3.10.110.10">
    <property type="entry name" value="Ubiquitin Conjugating Enzyme"/>
    <property type="match status" value="1"/>
</dbReference>
<evidence type="ECO:0000256" key="1">
    <source>
        <dbReference type="ARBA" id="ARBA00022786"/>
    </source>
</evidence>
<dbReference type="InterPro" id="IPR050113">
    <property type="entry name" value="Ub_conjugating_enzyme"/>
</dbReference>
<dbReference type="EMBL" id="JAGPXD010000003">
    <property type="protein sequence ID" value="KAH7362954.1"/>
    <property type="molecule type" value="Genomic_DNA"/>
</dbReference>
<keyword evidence="3" id="KW-0472">Membrane</keyword>
<organism evidence="5 6">
    <name type="scientific">Plectosphaerella cucumerina</name>
    <dbReference type="NCBI Taxonomy" id="40658"/>
    <lineage>
        <taxon>Eukaryota</taxon>
        <taxon>Fungi</taxon>
        <taxon>Dikarya</taxon>
        <taxon>Ascomycota</taxon>
        <taxon>Pezizomycotina</taxon>
        <taxon>Sordariomycetes</taxon>
        <taxon>Hypocreomycetidae</taxon>
        <taxon>Glomerellales</taxon>
        <taxon>Plectosphaerellaceae</taxon>
        <taxon>Plectosphaerella</taxon>
    </lineage>
</organism>
<feature type="transmembrane region" description="Helical" evidence="3">
    <location>
        <begin position="287"/>
        <end position="308"/>
    </location>
</feature>
<sequence length="310" mass="33002">MATPSFNSKSPTIRRILKEAAELSNSPSPDYTAAPLESDLFEWHFTFRGPPNSPYATGIYHGRIVLPPTYPLRPPSFRFSTASGRFEVNREICLSISGHHEETWQPAWGIRTALVALRSFMETDPRGQLGGLESTDAIRQRHAAASHSYKCPACAKSNAEILEESAELAKASEAAAADVEIPSELKLGWKDEMGKQAGEDAAKSATNSSDPEASETARLAEGFVQTSAIPAEGSPPAGPPPEQAAMSPARRERPAVASPALAPPAPEAANAQLGHIPIGADDGVPVWVDRAIVVVVVILIAMIAKALLEE</sequence>
<dbReference type="Pfam" id="PF00179">
    <property type="entry name" value="UQ_con"/>
    <property type="match status" value="1"/>
</dbReference>
<keyword evidence="3" id="KW-1133">Transmembrane helix</keyword>
<comment type="caution">
    <text evidence="5">The sequence shown here is derived from an EMBL/GenBank/DDBJ whole genome shotgun (WGS) entry which is preliminary data.</text>
</comment>
<protein>
    <submittedName>
        <fullName evidence="5">Ubiquitin-conjugating enzyme</fullName>
    </submittedName>
</protein>
<keyword evidence="1" id="KW-0833">Ubl conjugation pathway</keyword>
<evidence type="ECO:0000313" key="5">
    <source>
        <dbReference type="EMBL" id="KAH7362954.1"/>
    </source>
</evidence>
<dbReference type="FunFam" id="3.10.110.10:FF:000093">
    <property type="entry name" value="Ubiquitin conjugating enzyme (UbcF), putative"/>
    <property type="match status" value="1"/>
</dbReference>
<evidence type="ECO:0000313" key="6">
    <source>
        <dbReference type="Proteomes" id="UP000813385"/>
    </source>
</evidence>
<reference evidence="5" key="1">
    <citation type="journal article" date="2021" name="Nat. Commun.">
        <title>Genetic determinants of endophytism in the Arabidopsis root mycobiome.</title>
        <authorList>
            <person name="Mesny F."/>
            <person name="Miyauchi S."/>
            <person name="Thiergart T."/>
            <person name="Pickel B."/>
            <person name="Atanasova L."/>
            <person name="Karlsson M."/>
            <person name="Huettel B."/>
            <person name="Barry K.W."/>
            <person name="Haridas S."/>
            <person name="Chen C."/>
            <person name="Bauer D."/>
            <person name="Andreopoulos W."/>
            <person name="Pangilinan J."/>
            <person name="LaButti K."/>
            <person name="Riley R."/>
            <person name="Lipzen A."/>
            <person name="Clum A."/>
            <person name="Drula E."/>
            <person name="Henrissat B."/>
            <person name="Kohler A."/>
            <person name="Grigoriev I.V."/>
            <person name="Martin F.M."/>
            <person name="Hacquard S."/>
        </authorList>
    </citation>
    <scope>NUCLEOTIDE SEQUENCE</scope>
    <source>
        <strain evidence="5">MPI-CAGE-AT-0016</strain>
    </source>
</reference>
<evidence type="ECO:0000259" key="4">
    <source>
        <dbReference type="PROSITE" id="PS50127"/>
    </source>
</evidence>
<dbReference type="InterPro" id="IPR016135">
    <property type="entry name" value="UBQ-conjugating_enzyme/RWD"/>
</dbReference>
<dbReference type="OrthoDB" id="1158011at2759"/>
<keyword evidence="6" id="KW-1185">Reference proteome</keyword>
<feature type="domain" description="UBC core" evidence="4">
    <location>
        <begin position="11"/>
        <end position="162"/>
    </location>
</feature>
<dbReference type="Proteomes" id="UP000813385">
    <property type="component" value="Unassembled WGS sequence"/>
</dbReference>